<dbReference type="EMBL" id="JAOQJV010000027">
    <property type="protein sequence ID" value="MCU6701124.1"/>
    <property type="molecule type" value="Genomic_DNA"/>
</dbReference>
<name>A0ABT2S961_9FIRM</name>
<protein>
    <submittedName>
        <fullName evidence="1">Uncharacterized protein</fullName>
    </submittedName>
</protein>
<dbReference type="Proteomes" id="UP001207605">
    <property type="component" value="Unassembled WGS sequence"/>
</dbReference>
<evidence type="ECO:0000313" key="2">
    <source>
        <dbReference type="Proteomes" id="UP001207605"/>
    </source>
</evidence>
<accession>A0ABT2S961</accession>
<keyword evidence="2" id="KW-1185">Reference proteome</keyword>
<dbReference type="RefSeq" id="WP_262582404.1">
    <property type="nucleotide sequence ID" value="NZ_JAOQJV010000027.1"/>
</dbReference>
<evidence type="ECO:0000313" key="1">
    <source>
        <dbReference type="EMBL" id="MCU6701124.1"/>
    </source>
</evidence>
<proteinExistence type="predicted"/>
<comment type="caution">
    <text evidence="1">The sequence shown here is derived from an EMBL/GenBank/DDBJ whole genome shotgun (WGS) entry which is preliminary data.</text>
</comment>
<organism evidence="1 2">
    <name type="scientific">Dorea ammoniilytica</name>
    <dbReference type="NCBI Taxonomy" id="2981788"/>
    <lineage>
        <taxon>Bacteria</taxon>
        <taxon>Bacillati</taxon>
        <taxon>Bacillota</taxon>
        <taxon>Clostridia</taxon>
        <taxon>Lachnospirales</taxon>
        <taxon>Lachnospiraceae</taxon>
        <taxon>Dorea</taxon>
    </lineage>
</organism>
<sequence length="99" mass="10127">MTVKKSGLYYVSMYAQGSAASGASASIQAQVVASATVVDDAYVLFGAGYSYNGLSANINIGRVVFLQAGTVLTPQLKKSSASGAASTTGSSYMEVVHIY</sequence>
<reference evidence="1 2" key="1">
    <citation type="journal article" date="2021" name="ISME Commun">
        <title>Automated analysis of genomic sequences facilitates high-throughput and comprehensive description of bacteria.</title>
        <authorList>
            <person name="Hitch T.C.A."/>
        </authorList>
    </citation>
    <scope>NUCLEOTIDE SEQUENCE [LARGE SCALE GENOMIC DNA]</scope>
    <source>
        <strain evidence="1 2">Sanger_02</strain>
    </source>
</reference>
<gene>
    <name evidence="1" type="ORF">OCV65_12925</name>
</gene>